<dbReference type="Proteomes" id="UP000828048">
    <property type="component" value="Chromosome 1"/>
</dbReference>
<reference evidence="1 2" key="1">
    <citation type="journal article" date="2021" name="Hortic Res">
        <title>High-quality reference genome and annotation aids understanding of berry development for evergreen blueberry (Vaccinium darrowii).</title>
        <authorList>
            <person name="Yu J."/>
            <person name="Hulse-Kemp A.M."/>
            <person name="Babiker E."/>
            <person name="Staton M."/>
        </authorList>
    </citation>
    <scope>NUCLEOTIDE SEQUENCE [LARGE SCALE GENOMIC DNA]</scope>
    <source>
        <strain evidence="2">cv. NJ 8807/NJ 8810</strain>
        <tissue evidence="1">Young leaf</tissue>
    </source>
</reference>
<organism evidence="1 2">
    <name type="scientific">Vaccinium darrowii</name>
    <dbReference type="NCBI Taxonomy" id="229202"/>
    <lineage>
        <taxon>Eukaryota</taxon>
        <taxon>Viridiplantae</taxon>
        <taxon>Streptophyta</taxon>
        <taxon>Embryophyta</taxon>
        <taxon>Tracheophyta</taxon>
        <taxon>Spermatophyta</taxon>
        <taxon>Magnoliopsida</taxon>
        <taxon>eudicotyledons</taxon>
        <taxon>Gunneridae</taxon>
        <taxon>Pentapetalae</taxon>
        <taxon>asterids</taxon>
        <taxon>Ericales</taxon>
        <taxon>Ericaceae</taxon>
        <taxon>Vaccinioideae</taxon>
        <taxon>Vaccinieae</taxon>
        <taxon>Vaccinium</taxon>
    </lineage>
</organism>
<protein>
    <submittedName>
        <fullName evidence="1">Uncharacterized protein</fullName>
    </submittedName>
</protein>
<name>A0ACB7XNV9_9ERIC</name>
<evidence type="ECO:0000313" key="1">
    <source>
        <dbReference type="EMBL" id="KAH7842563.1"/>
    </source>
</evidence>
<sequence length="321" mass="36594">MLIEVGNIYTKVIFEEFKDQYVQALELCIESKEFEADCMFYTFEGHSSQPRLRRDRDGNVSCWCRLFEMRGILCSHAIKVLKDEMNIMEIPSQYILKRWTRGARAQVVQDSHGREIQADPKLEKSNRYRSLCSIFITIACRASELQATYDVSIQDGRNLLKVVEDMLASQISGLQLHKECVVVNDGRDKECVVVNENIIKAKGIKKKPITCRRKRRIKSSLEKAMASARKRKQSQSHEGLQMPPNMLPYLLSECGPGFEALLQGGASNSSMGQCSNSLIAGTSNAEQFGYMPSANHFGQWQLTNWRVAFIKLLIYVCRDMN</sequence>
<comment type="caution">
    <text evidence="1">The sequence shown here is derived from an EMBL/GenBank/DDBJ whole genome shotgun (WGS) entry which is preliminary data.</text>
</comment>
<gene>
    <name evidence="1" type="ORF">Vadar_006744</name>
</gene>
<keyword evidence="2" id="KW-1185">Reference proteome</keyword>
<accession>A0ACB7XNV9</accession>
<proteinExistence type="predicted"/>
<dbReference type="EMBL" id="CM037151">
    <property type="protein sequence ID" value="KAH7842563.1"/>
    <property type="molecule type" value="Genomic_DNA"/>
</dbReference>
<evidence type="ECO:0000313" key="2">
    <source>
        <dbReference type="Proteomes" id="UP000828048"/>
    </source>
</evidence>